<accession>A0A0D0AHC9</accession>
<protein>
    <recommendedName>
        <fullName evidence="3">Reverse transcriptase domain-containing protein</fullName>
    </recommendedName>
</protein>
<proteinExistence type="predicted"/>
<dbReference type="HOGENOM" id="CLU_169846_0_0_1"/>
<organism evidence="1 2">
    <name type="scientific">Suillus luteus UH-Slu-Lm8-n1</name>
    <dbReference type="NCBI Taxonomy" id="930992"/>
    <lineage>
        <taxon>Eukaryota</taxon>
        <taxon>Fungi</taxon>
        <taxon>Dikarya</taxon>
        <taxon>Basidiomycota</taxon>
        <taxon>Agaricomycotina</taxon>
        <taxon>Agaricomycetes</taxon>
        <taxon>Agaricomycetidae</taxon>
        <taxon>Boletales</taxon>
        <taxon>Suillineae</taxon>
        <taxon>Suillaceae</taxon>
        <taxon>Suillus</taxon>
    </lineage>
</organism>
<dbReference type="Proteomes" id="UP000054485">
    <property type="component" value="Unassembled WGS sequence"/>
</dbReference>
<keyword evidence="2" id="KW-1185">Reference proteome</keyword>
<name>A0A0D0AHC9_9AGAM</name>
<evidence type="ECO:0000313" key="1">
    <source>
        <dbReference type="EMBL" id="KIK37494.1"/>
    </source>
</evidence>
<reference evidence="1 2" key="1">
    <citation type="submission" date="2014-04" db="EMBL/GenBank/DDBJ databases">
        <authorList>
            <consortium name="DOE Joint Genome Institute"/>
            <person name="Kuo A."/>
            <person name="Ruytinx J."/>
            <person name="Rineau F."/>
            <person name="Colpaert J."/>
            <person name="Kohler A."/>
            <person name="Nagy L.G."/>
            <person name="Floudas D."/>
            <person name="Copeland A."/>
            <person name="Barry K.W."/>
            <person name="Cichocki N."/>
            <person name="Veneault-Fourrey C."/>
            <person name="LaButti K."/>
            <person name="Lindquist E.A."/>
            <person name="Lipzen A."/>
            <person name="Lundell T."/>
            <person name="Morin E."/>
            <person name="Murat C."/>
            <person name="Sun H."/>
            <person name="Tunlid A."/>
            <person name="Henrissat B."/>
            <person name="Grigoriev I.V."/>
            <person name="Hibbett D.S."/>
            <person name="Martin F."/>
            <person name="Nordberg H.P."/>
            <person name="Cantor M.N."/>
            <person name="Hua S.X."/>
        </authorList>
    </citation>
    <scope>NUCLEOTIDE SEQUENCE [LARGE SCALE GENOMIC DNA]</scope>
    <source>
        <strain evidence="1 2">UH-Slu-Lm8-n1</strain>
    </source>
</reference>
<dbReference type="OrthoDB" id="3044497at2759"/>
<dbReference type="EMBL" id="KN835447">
    <property type="protein sequence ID" value="KIK37494.1"/>
    <property type="molecule type" value="Genomic_DNA"/>
</dbReference>
<dbReference type="InParanoid" id="A0A0D0AHC9"/>
<evidence type="ECO:0000313" key="2">
    <source>
        <dbReference type="Proteomes" id="UP000054485"/>
    </source>
</evidence>
<dbReference type="STRING" id="930992.A0A0D0AHC9"/>
<dbReference type="AlphaFoldDB" id="A0A0D0AHC9"/>
<feature type="non-terminal residue" evidence="1">
    <location>
        <position position="93"/>
    </location>
</feature>
<sequence length="93" mass="10821">MRKRKLPRELVSFTEQLLMGRQTQLRFDSFTSEWIPINNGIRQGDPLSMILYIIYNSDLVKVAKARKGRESLKELTLAFVDNTAFIAIAKDFR</sequence>
<gene>
    <name evidence="1" type="ORF">CY34DRAFT_32467</name>
</gene>
<reference evidence="2" key="2">
    <citation type="submission" date="2015-01" db="EMBL/GenBank/DDBJ databases">
        <title>Evolutionary Origins and Diversification of the Mycorrhizal Mutualists.</title>
        <authorList>
            <consortium name="DOE Joint Genome Institute"/>
            <consortium name="Mycorrhizal Genomics Consortium"/>
            <person name="Kohler A."/>
            <person name="Kuo A."/>
            <person name="Nagy L.G."/>
            <person name="Floudas D."/>
            <person name="Copeland A."/>
            <person name="Barry K.W."/>
            <person name="Cichocki N."/>
            <person name="Veneault-Fourrey C."/>
            <person name="LaButti K."/>
            <person name="Lindquist E.A."/>
            <person name="Lipzen A."/>
            <person name="Lundell T."/>
            <person name="Morin E."/>
            <person name="Murat C."/>
            <person name="Riley R."/>
            <person name="Ohm R."/>
            <person name="Sun H."/>
            <person name="Tunlid A."/>
            <person name="Henrissat B."/>
            <person name="Grigoriev I.V."/>
            <person name="Hibbett D.S."/>
            <person name="Martin F."/>
        </authorList>
    </citation>
    <scope>NUCLEOTIDE SEQUENCE [LARGE SCALE GENOMIC DNA]</scope>
    <source>
        <strain evidence="2">UH-Slu-Lm8-n1</strain>
    </source>
</reference>
<evidence type="ECO:0008006" key="3">
    <source>
        <dbReference type="Google" id="ProtNLM"/>
    </source>
</evidence>